<dbReference type="Gene3D" id="3.90.1570.10">
    <property type="entry name" value="tt1808, chain A"/>
    <property type="match status" value="1"/>
</dbReference>
<dbReference type="CDD" id="cd06260">
    <property type="entry name" value="DUF820-like"/>
    <property type="match status" value="1"/>
</dbReference>
<evidence type="ECO:0000313" key="3">
    <source>
        <dbReference type="Proteomes" id="UP000287830"/>
    </source>
</evidence>
<dbReference type="AlphaFoldDB" id="A0A7U9PZE2"/>
<protein>
    <recommendedName>
        <fullName evidence="1">Putative restriction endonuclease domain-containing protein</fullName>
    </recommendedName>
</protein>
<dbReference type="GeneID" id="95623346"/>
<dbReference type="InterPro" id="IPR008538">
    <property type="entry name" value="Uma2"/>
</dbReference>
<gene>
    <name evidence="2" type="ORF">OEIGOIKO_04501</name>
</gene>
<dbReference type="InterPro" id="IPR012296">
    <property type="entry name" value="Nuclease_put_TT1808"/>
</dbReference>
<dbReference type="SUPFAM" id="SSF52980">
    <property type="entry name" value="Restriction endonuclease-like"/>
    <property type="match status" value="1"/>
</dbReference>
<dbReference type="Proteomes" id="UP000287830">
    <property type="component" value="Unassembled WGS sequence"/>
</dbReference>
<reference evidence="2 3" key="1">
    <citation type="submission" date="2018-11" db="EMBL/GenBank/DDBJ databases">
        <title>Whole genome sequence of Streptomyces chrestomyceticus NBRC 13444(T).</title>
        <authorList>
            <person name="Komaki H."/>
            <person name="Tamura T."/>
        </authorList>
    </citation>
    <scope>NUCLEOTIDE SEQUENCE [LARGE SCALE GENOMIC DNA]</scope>
    <source>
        <strain evidence="2 3">NBRC 13444</strain>
    </source>
</reference>
<dbReference type="EMBL" id="BHZC01000001">
    <property type="protein sequence ID" value="GCD36725.1"/>
    <property type="molecule type" value="Genomic_DNA"/>
</dbReference>
<proteinExistence type="predicted"/>
<accession>A0A7U9PZE2</accession>
<name>A0A7U9PZE2_9ACTN</name>
<evidence type="ECO:0000259" key="1">
    <source>
        <dbReference type="Pfam" id="PF05685"/>
    </source>
</evidence>
<dbReference type="PANTHER" id="PTHR35400:SF3">
    <property type="entry name" value="SLL1072 PROTEIN"/>
    <property type="match status" value="1"/>
</dbReference>
<dbReference type="Pfam" id="PF05685">
    <property type="entry name" value="Uma2"/>
    <property type="match status" value="1"/>
</dbReference>
<dbReference type="OrthoDB" id="5524117at2"/>
<sequence>MSTDRPEKATPETWMFPPADGWTQEQVKDLDLPFDWELVDGVIVARGQTVPWHNRVRDRLLRSLEDAQRDPYEVLAEQSVRIDGRNTPKPDVIVFDGQGQDLWELESVPVQWVVLVVEVVSTGSQQDDRVRKPAMFAAAGVPYFWRVEHGPDNVPEVHEFWLHRELGVYIPAPEHPLHREKLETEHPFPVSFDLTGVVRR</sequence>
<comment type="caution">
    <text evidence="2">The sequence shown here is derived from an EMBL/GenBank/DDBJ whole genome shotgun (WGS) entry which is preliminary data.</text>
</comment>
<dbReference type="RefSeq" id="WP_125046269.1">
    <property type="nucleotide sequence ID" value="NZ_BHZC01000001.1"/>
</dbReference>
<organism evidence="2 3">
    <name type="scientific">Streptomyces chrestomyceticus JCM 4735</name>
    <dbReference type="NCBI Taxonomy" id="1306181"/>
    <lineage>
        <taxon>Bacteria</taxon>
        <taxon>Bacillati</taxon>
        <taxon>Actinomycetota</taxon>
        <taxon>Actinomycetes</taxon>
        <taxon>Kitasatosporales</taxon>
        <taxon>Streptomycetaceae</taxon>
        <taxon>Streptomyces</taxon>
    </lineage>
</organism>
<evidence type="ECO:0000313" key="2">
    <source>
        <dbReference type="EMBL" id="GCD36725.1"/>
    </source>
</evidence>
<feature type="domain" description="Putative restriction endonuclease" evidence="1">
    <location>
        <begin position="34"/>
        <end position="164"/>
    </location>
</feature>
<dbReference type="InterPro" id="IPR011335">
    <property type="entry name" value="Restrct_endonuc-II-like"/>
</dbReference>
<dbReference type="PANTHER" id="PTHR35400">
    <property type="entry name" value="SLR1083 PROTEIN"/>
    <property type="match status" value="1"/>
</dbReference>